<dbReference type="Proteomes" id="UP000033514">
    <property type="component" value="Unassembled WGS sequence"/>
</dbReference>
<evidence type="ECO:0000256" key="6">
    <source>
        <dbReference type="ARBA" id="ARBA00022989"/>
    </source>
</evidence>
<dbReference type="EMBL" id="LAJG01000022">
    <property type="protein sequence ID" value="KKB78198.1"/>
    <property type="molecule type" value="Genomic_DNA"/>
</dbReference>
<dbReference type="PANTHER" id="PTHR30294">
    <property type="entry name" value="MEMBRANE COMPONENT OF ABC TRANSPORTER YHHJ-RELATED"/>
    <property type="match status" value="1"/>
</dbReference>
<dbReference type="InterPro" id="IPR013525">
    <property type="entry name" value="ABC2_TM"/>
</dbReference>
<evidence type="ECO:0000256" key="4">
    <source>
        <dbReference type="ARBA" id="ARBA00022475"/>
    </source>
</evidence>
<keyword evidence="6 8" id="KW-1133">Transmembrane helix</keyword>
<dbReference type="RefSeq" id="WP_046143133.1">
    <property type="nucleotide sequence ID" value="NZ_LAJG01000022.1"/>
</dbReference>
<dbReference type="OrthoDB" id="3078158at2"/>
<evidence type="ECO:0000256" key="1">
    <source>
        <dbReference type="ARBA" id="ARBA00004651"/>
    </source>
</evidence>
<evidence type="ECO:0000256" key="2">
    <source>
        <dbReference type="ARBA" id="ARBA00007783"/>
    </source>
</evidence>
<protein>
    <recommendedName>
        <fullName evidence="9">ABC transmembrane type-2 domain-containing protein</fullName>
    </recommendedName>
</protein>
<dbReference type="AlphaFoldDB" id="A0A0F5L777"/>
<keyword evidence="3" id="KW-0813">Transport</keyword>
<dbReference type="InterPro" id="IPR051449">
    <property type="entry name" value="ABC-2_transporter_component"/>
</dbReference>
<evidence type="ECO:0000256" key="8">
    <source>
        <dbReference type="SAM" id="Phobius"/>
    </source>
</evidence>
<evidence type="ECO:0000313" key="10">
    <source>
        <dbReference type="EMBL" id="KKB78198.1"/>
    </source>
</evidence>
<comment type="caution">
    <text evidence="10">The sequence shown here is derived from an EMBL/GenBank/DDBJ whole genome shotgun (WGS) entry which is preliminary data.</text>
</comment>
<evidence type="ECO:0000256" key="3">
    <source>
        <dbReference type="ARBA" id="ARBA00022448"/>
    </source>
</evidence>
<sequence>MILAMLRVMALSLVRDRGALAMAFVLPPTIFVIFAAIFSGTSGDELRLQVALGVATPSTLTERLETALRDEPSLRLLPGTASSPEAVIRLVESGQADVGVMLAADLNATTTSPVTIFVDPGKLMAGAILSGQVQRLIGLEMPDLALSRTAPDISSIVGGFTPEQSARLAAAIEQLAANGADASGQANLVATETVGPQGGSGASVTYYAGAVAILFLLFSAMQSSATLIEERSSGIVDRVAVGPAGTDVVVLGKFLFLTLQGIIQVALIFTVAALVYRVDVVNHLGLWLLTSIAAAFAAAGLGLAVAAACTTKQQAQTISTFVVLVCSAIGGSMVPRFMMPPWLQDIGWFTPNAWTIEAYHGVLWRGEGLLDLIPELAWLIALGSIGALLALLVSRWRLRL</sequence>
<keyword evidence="11" id="KW-1185">Reference proteome</keyword>
<dbReference type="GO" id="GO:0005886">
    <property type="term" value="C:plasma membrane"/>
    <property type="evidence" value="ECO:0007669"/>
    <property type="project" value="UniProtKB-SubCell"/>
</dbReference>
<keyword evidence="4" id="KW-1003">Cell membrane</keyword>
<feature type="transmembrane region" description="Helical" evidence="8">
    <location>
        <begin position="376"/>
        <end position="394"/>
    </location>
</feature>
<accession>A0A0F5L777</accession>
<dbReference type="PATRIC" id="fig|361041.3.peg.1578"/>
<feature type="transmembrane region" description="Helical" evidence="8">
    <location>
        <begin position="318"/>
        <end position="338"/>
    </location>
</feature>
<feature type="transmembrane region" description="Helical" evidence="8">
    <location>
        <begin position="204"/>
        <end position="221"/>
    </location>
</feature>
<reference evidence="10 11" key="1">
    <citation type="submission" date="2015-03" db="EMBL/GenBank/DDBJ databases">
        <authorList>
            <person name="Hassan Y.I."/>
            <person name="Lepp D."/>
            <person name="Zhou T."/>
        </authorList>
    </citation>
    <scope>NUCLEOTIDE SEQUENCE [LARGE SCALE GENOMIC DNA]</scope>
    <source>
        <strain evidence="10 11">GH2-10</strain>
    </source>
</reference>
<evidence type="ECO:0000256" key="7">
    <source>
        <dbReference type="ARBA" id="ARBA00023136"/>
    </source>
</evidence>
<feature type="transmembrane region" description="Helical" evidence="8">
    <location>
        <begin position="254"/>
        <end position="278"/>
    </location>
</feature>
<dbReference type="GO" id="GO:0140359">
    <property type="term" value="F:ABC-type transporter activity"/>
    <property type="evidence" value="ECO:0007669"/>
    <property type="project" value="InterPro"/>
</dbReference>
<evidence type="ECO:0000313" key="11">
    <source>
        <dbReference type="Proteomes" id="UP000033514"/>
    </source>
</evidence>
<feature type="transmembrane region" description="Helical" evidence="8">
    <location>
        <begin position="284"/>
        <end position="306"/>
    </location>
</feature>
<gene>
    <name evidence="10" type="ORF">VW35_11055</name>
</gene>
<keyword evidence="7 8" id="KW-0472">Membrane</keyword>
<comment type="subcellular location">
    <subcellularLocation>
        <location evidence="1">Cell membrane</location>
        <topology evidence="1">Multi-pass membrane protein</topology>
    </subcellularLocation>
</comment>
<name>A0A0F5L777_9HYPH</name>
<keyword evidence="5 8" id="KW-0812">Transmembrane</keyword>
<feature type="domain" description="ABC transmembrane type-2" evidence="9">
    <location>
        <begin position="165"/>
        <end position="397"/>
    </location>
</feature>
<dbReference type="PROSITE" id="PS51012">
    <property type="entry name" value="ABC_TM2"/>
    <property type="match status" value="1"/>
</dbReference>
<feature type="transmembrane region" description="Helical" evidence="8">
    <location>
        <begin position="20"/>
        <end position="38"/>
    </location>
</feature>
<dbReference type="Pfam" id="PF12698">
    <property type="entry name" value="ABC2_membrane_3"/>
    <property type="match status" value="1"/>
</dbReference>
<proteinExistence type="inferred from homology"/>
<comment type="similarity">
    <text evidence="2">Belongs to the ABC-2 integral membrane protein family.</text>
</comment>
<dbReference type="STRING" id="361041.VW35_11055"/>
<evidence type="ECO:0000256" key="5">
    <source>
        <dbReference type="ARBA" id="ARBA00022692"/>
    </source>
</evidence>
<dbReference type="PANTHER" id="PTHR30294:SF38">
    <property type="entry name" value="TRANSPORT PERMEASE PROTEIN"/>
    <property type="match status" value="1"/>
</dbReference>
<dbReference type="InterPro" id="IPR047817">
    <property type="entry name" value="ABC2_TM_bact-type"/>
</dbReference>
<evidence type="ECO:0000259" key="9">
    <source>
        <dbReference type="PROSITE" id="PS51012"/>
    </source>
</evidence>
<organism evidence="10 11">
    <name type="scientific">Devosia soli</name>
    <dbReference type="NCBI Taxonomy" id="361041"/>
    <lineage>
        <taxon>Bacteria</taxon>
        <taxon>Pseudomonadati</taxon>
        <taxon>Pseudomonadota</taxon>
        <taxon>Alphaproteobacteria</taxon>
        <taxon>Hyphomicrobiales</taxon>
        <taxon>Devosiaceae</taxon>
        <taxon>Devosia</taxon>
    </lineage>
</organism>